<dbReference type="Proteomes" id="UP001321700">
    <property type="component" value="Unassembled WGS sequence"/>
</dbReference>
<keyword evidence="7" id="KW-1185">Reference proteome</keyword>
<comment type="similarity">
    <text evidence="2">Belongs to the methyl-accepting chemotaxis (MCP) protein family.</text>
</comment>
<evidence type="ECO:0000313" key="6">
    <source>
        <dbReference type="EMBL" id="MDT7518447.1"/>
    </source>
</evidence>
<feature type="transmembrane region" description="Helical" evidence="4">
    <location>
        <begin position="194"/>
        <end position="217"/>
    </location>
</feature>
<evidence type="ECO:0000256" key="2">
    <source>
        <dbReference type="ARBA" id="ARBA00029447"/>
    </source>
</evidence>
<evidence type="ECO:0000259" key="5">
    <source>
        <dbReference type="PROSITE" id="PS50111"/>
    </source>
</evidence>
<dbReference type="PANTHER" id="PTHR43531:SF14">
    <property type="entry name" value="METHYL-ACCEPTING CHEMOTAXIS PROTEIN I-RELATED"/>
    <property type="match status" value="1"/>
</dbReference>
<dbReference type="RefSeq" id="WP_313874205.1">
    <property type="nucleotide sequence ID" value="NZ_JAVBIK010000001.1"/>
</dbReference>
<evidence type="ECO:0000313" key="7">
    <source>
        <dbReference type="Proteomes" id="UP001321700"/>
    </source>
</evidence>
<gene>
    <name evidence="6" type="ORF">RAE19_06950</name>
</gene>
<evidence type="ECO:0000256" key="1">
    <source>
        <dbReference type="ARBA" id="ARBA00022481"/>
    </source>
</evidence>
<dbReference type="Pfam" id="PF00015">
    <property type="entry name" value="MCPsignal"/>
    <property type="match status" value="1"/>
</dbReference>
<comment type="caution">
    <text evidence="6">The sequence shown here is derived from an EMBL/GenBank/DDBJ whole genome shotgun (WGS) entry which is preliminary data.</text>
</comment>
<proteinExistence type="inferred from homology"/>
<dbReference type="PROSITE" id="PS50111">
    <property type="entry name" value="CHEMOTAXIS_TRANSDUC_2"/>
    <property type="match status" value="1"/>
</dbReference>
<name>A0ABU3KMG7_9BURK</name>
<dbReference type="InterPro" id="IPR024478">
    <property type="entry name" value="HlyB_4HB_MCP"/>
</dbReference>
<dbReference type="PRINTS" id="PR00260">
    <property type="entry name" value="CHEMTRNSDUCR"/>
</dbReference>
<dbReference type="InterPro" id="IPR004089">
    <property type="entry name" value="MCPsignal_dom"/>
</dbReference>
<dbReference type="PANTHER" id="PTHR43531">
    <property type="entry name" value="PROTEIN ICFG"/>
    <property type="match status" value="1"/>
</dbReference>
<sequence>MSSPLTIRAQLSLAFGLMIGFLMLVSWMGYRSTNAMHADMSSFVKGVNARSTLAEELQAAVFKRAVHARNLVNAANESDKQQEFTLVVAANKQVGAKLAALTTRMQDADETARGRVLVAEIAKVEAQYEPVALAVVDLAMKGQRDQAIQKINVECRPLLVALVSKAEEYAAYATERSQMMVTEAEASFHRNLQLLAGVALVALLAAVIMATAMIRYLGRALGAEPSDLRATAESVAHGDLTTKAQFAGAPEGSVLAYMGAMQGSLVEIVGRVRSASDNLATGVQQIATGSMDLSQRTEEQASALEETAATMEELNGAARKSAEGAQAANELASNASAVAHRGGAQVAQVVDTMQGISASSRRIGEITSVIDGIAFQTNILALNAAVEAARAGEQGRGFAVVASEVRHLAQRSAEAAKEIKQLIQDSVVQVNSGTNLVTEAGATMRDVVEVVQRVGHMVEEISHASAEQERAIAQIGEAVTQLDQTTQQNAALVEESAAASQNLETQTRALVQTVSIFKLDGQLAV</sequence>
<accession>A0ABU3KMG7</accession>
<dbReference type="SMART" id="SM00283">
    <property type="entry name" value="MA"/>
    <property type="match status" value="1"/>
</dbReference>
<dbReference type="CDD" id="cd11386">
    <property type="entry name" value="MCP_signal"/>
    <property type="match status" value="1"/>
</dbReference>
<dbReference type="EMBL" id="JAVBIK010000001">
    <property type="protein sequence ID" value="MDT7518447.1"/>
    <property type="molecule type" value="Genomic_DNA"/>
</dbReference>
<keyword evidence="3" id="KW-0807">Transducer</keyword>
<dbReference type="InterPro" id="IPR004090">
    <property type="entry name" value="Chemotax_Me-accpt_rcpt"/>
</dbReference>
<evidence type="ECO:0000256" key="3">
    <source>
        <dbReference type="PROSITE-ProRule" id="PRU00284"/>
    </source>
</evidence>
<reference evidence="6 7" key="1">
    <citation type="submission" date="2023-08" db="EMBL/GenBank/DDBJ databases">
        <title>Rhodoferax potami sp. nov. and Rhodoferax mekongensis sp. nov., isolated from the Mekong River in Thailand.</title>
        <authorList>
            <person name="Kitikhun S."/>
            <person name="Charoenyingcharoen P."/>
            <person name="Siriarchawattana P."/>
            <person name="Likhitrattanapisal S."/>
            <person name="Nilsakha T."/>
            <person name="Chanpet A."/>
            <person name="Rattanawaree P."/>
            <person name="Ingsriswang S."/>
        </authorList>
    </citation>
    <scope>NUCLEOTIDE SEQUENCE [LARGE SCALE GENOMIC DNA]</scope>
    <source>
        <strain evidence="6 7">TBRC 17660</strain>
    </source>
</reference>
<feature type="transmembrane region" description="Helical" evidence="4">
    <location>
        <begin position="12"/>
        <end position="30"/>
    </location>
</feature>
<keyword evidence="4" id="KW-0812">Transmembrane</keyword>
<keyword evidence="1" id="KW-0488">Methylation</keyword>
<evidence type="ECO:0000256" key="4">
    <source>
        <dbReference type="SAM" id="Phobius"/>
    </source>
</evidence>
<dbReference type="Gene3D" id="1.10.287.950">
    <property type="entry name" value="Methyl-accepting chemotaxis protein"/>
    <property type="match status" value="1"/>
</dbReference>
<keyword evidence="4" id="KW-0472">Membrane</keyword>
<keyword evidence="4" id="KW-1133">Transmembrane helix</keyword>
<organism evidence="6 7">
    <name type="scientific">Rhodoferax potami</name>
    <dbReference type="NCBI Taxonomy" id="3068338"/>
    <lineage>
        <taxon>Bacteria</taxon>
        <taxon>Pseudomonadati</taxon>
        <taxon>Pseudomonadota</taxon>
        <taxon>Betaproteobacteria</taxon>
        <taxon>Burkholderiales</taxon>
        <taxon>Comamonadaceae</taxon>
        <taxon>Rhodoferax</taxon>
    </lineage>
</organism>
<dbReference type="InterPro" id="IPR051310">
    <property type="entry name" value="MCP_chemotaxis"/>
</dbReference>
<dbReference type="Pfam" id="PF12729">
    <property type="entry name" value="4HB_MCP_1"/>
    <property type="match status" value="1"/>
</dbReference>
<feature type="domain" description="Methyl-accepting transducer" evidence="5">
    <location>
        <begin position="275"/>
        <end position="504"/>
    </location>
</feature>
<protein>
    <submittedName>
        <fullName evidence="6">Methyl-accepting chemotaxis protein</fullName>
    </submittedName>
</protein>
<dbReference type="SUPFAM" id="SSF58104">
    <property type="entry name" value="Methyl-accepting chemotaxis protein (MCP) signaling domain"/>
    <property type="match status" value="1"/>
</dbReference>